<name>A0A0F9E7A1_9ZZZZ</name>
<dbReference type="Pfam" id="PF24072">
    <property type="entry name" value="T7_gp14"/>
    <property type="match status" value="1"/>
</dbReference>
<comment type="caution">
    <text evidence="1">The sequence shown here is derived from an EMBL/GenBank/DDBJ whole genome shotgun (WGS) entry which is preliminary data.</text>
</comment>
<reference evidence="1" key="1">
    <citation type="journal article" date="2015" name="Nature">
        <title>Complex archaea that bridge the gap between prokaryotes and eukaryotes.</title>
        <authorList>
            <person name="Spang A."/>
            <person name="Saw J.H."/>
            <person name="Jorgensen S.L."/>
            <person name="Zaremba-Niedzwiedzka K."/>
            <person name="Martijn J."/>
            <person name="Lind A.E."/>
            <person name="van Eijk R."/>
            <person name="Schleper C."/>
            <person name="Guy L."/>
            <person name="Ettema T.J."/>
        </authorList>
    </citation>
    <scope>NUCLEOTIDE SEQUENCE</scope>
</reference>
<evidence type="ECO:0000313" key="1">
    <source>
        <dbReference type="EMBL" id="KKL69844.1"/>
    </source>
</evidence>
<accession>A0A0F9E7A1</accession>
<dbReference type="AlphaFoldDB" id="A0A0F9E7A1"/>
<gene>
    <name evidence="1" type="ORF">LCGC14_2110850</name>
</gene>
<dbReference type="EMBL" id="LAZR01026086">
    <property type="protein sequence ID" value="KKL69844.1"/>
    <property type="molecule type" value="Genomic_DNA"/>
</dbReference>
<proteinExistence type="predicted"/>
<organism evidence="1">
    <name type="scientific">marine sediment metagenome</name>
    <dbReference type="NCBI Taxonomy" id="412755"/>
    <lineage>
        <taxon>unclassified sequences</taxon>
        <taxon>metagenomes</taxon>
        <taxon>ecological metagenomes</taxon>
    </lineage>
</organism>
<dbReference type="InterPro" id="IPR038996">
    <property type="entry name" value="Gp14"/>
</dbReference>
<protein>
    <submittedName>
        <fullName evidence="1">Uncharacterized protein</fullName>
    </submittedName>
</protein>
<sequence length="180" mass="17843">MCSIAAGTLALGAVSTLSQASGQAQQGQAKQSSAAFNAKVASNNAIIARQQAVQAHDIGKVEAAKGQLKARQLIGLQRSSLAGSGVRVGTGSAADLISDTRAQAGVDAATTRSNAAREALGFITQGTNFDAQAGVSLAEGSNAAAAANLKVGSTILGGAATVASKWQSFRNVGIQPFGAF</sequence>